<name>A0AAE4ASH1_9HYPH</name>
<dbReference type="EMBL" id="JAUSUL010000001">
    <property type="protein sequence ID" value="MDQ0315030.1"/>
    <property type="molecule type" value="Genomic_DNA"/>
</dbReference>
<feature type="region of interest" description="Disordered" evidence="1">
    <location>
        <begin position="207"/>
        <end position="230"/>
    </location>
</feature>
<evidence type="ECO:0000313" key="3">
    <source>
        <dbReference type="Proteomes" id="UP001229244"/>
    </source>
</evidence>
<dbReference type="RefSeq" id="WP_306884822.1">
    <property type="nucleotide sequence ID" value="NZ_JAUSUL010000001.1"/>
</dbReference>
<evidence type="ECO:0000313" key="2">
    <source>
        <dbReference type="EMBL" id="MDQ0315030.1"/>
    </source>
</evidence>
<proteinExistence type="predicted"/>
<comment type="caution">
    <text evidence="2">The sequence shown here is derived from an EMBL/GenBank/DDBJ whole genome shotgun (WGS) entry which is preliminary data.</text>
</comment>
<dbReference type="InterPro" id="IPR014955">
    <property type="entry name" value="DUF1826"/>
</dbReference>
<sequence length="230" mass="25197">MRHEAVRADPISCPLQDAPLSSLERAGPISIFQRSLDHVIAGAIDELPAALLPSIRIDGDLAAIDRALRSALTDLRQWQSWLEAWLREDIAFLARLFTELTGAASLAVRLEPVSDDACSRFHADNMTHRLVTTYRGPGTEWVSPRDAHLVQDGILTEVSAGRQLERGWVGVLRGAKRASPDAPALLHRSPPLRKSDEIRLFLAIDDARDWPGGQPGAVGSSGNREMPHES</sequence>
<dbReference type="Pfam" id="PF08856">
    <property type="entry name" value="DUF1826"/>
    <property type="match status" value="1"/>
</dbReference>
<gene>
    <name evidence="2" type="ORF">J2S73_001467</name>
</gene>
<dbReference type="Proteomes" id="UP001229244">
    <property type="component" value="Unassembled WGS sequence"/>
</dbReference>
<reference evidence="2" key="1">
    <citation type="submission" date="2023-07" db="EMBL/GenBank/DDBJ databases">
        <title>Genomic Encyclopedia of Type Strains, Phase IV (KMG-IV): sequencing the most valuable type-strain genomes for metagenomic binning, comparative biology and taxonomic classification.</title>
        <authorList>
            <person name="Goeker M."/>
        </authorList>
    </citation>
    <scope>NUCLEOTIDE SEQUENCE</scope>
    <source>
        <strain evidence="2">DSM 21202</strain>
    </source>
</reference>
<organism evidence="2 3">
    <name type="scientific">Amorphus orientalis</name>
    <dbReference type="NCBI Taxonomy" id="649198"/>
    <lineage>
        <taxon>Bacteria</taxon>
        <taxon>Pseudomonadati</taxon>
        <taxon>Pseudomonadota</taxon>
        <taxon>Alphaproteobacteria</taxon>
        <taxon>Hyphomicrobiales</taxon>
        <taxon>Amorphaceae</taxon>
        <taxon>Amorphus</taxon>
    </lineage>
</organism>
<accession>A0AAE4ASH1</accession>
<evidence type="ECO:0008006" key="4">
    <source>
        <dbReference type="Google" id="ProtNLM"/>
    </source>
</evidence>
<evidence type="ECO:0000256" key="1">
    <source>
        <dbReference type="SAM" id="MobiDB-lite"/>
    </source>
</evidence>
<keyword evidence="3" id="KW-1185">Reference proteome</keyword>
<protein>
    <recommendedName>
        <fullName evidence="4">DUF1826 domain-containing protein</fullName>
    </recommendedName>
</protein>
<dbReference type="AlphaFoldDB" id="A0AAE4ASH1"/>